<dbReference type="Pfam" id="PF01151">
    <property type="entry name" value="ELO"/>
    <property type="match status" value="1"/>
</dbReference>
<dbReference type="PANTHER" id="PTHR11157:SF29">
    <property type="entry name" value="ELONGATION OF LONG CHAIN FATTY ACIDS PROTEIN 5"/>
    <property type="match status" value="1"/>
</dbReference>
<comment type="caution">
    <text evidence="11">Lacks conserved residue(s) required for the propagation of feature annotation.</text>
</comment>
<keyword evidence="8 11" id="KW-0443">Lipid metabolism</keyword>
<evidence type="ECO:0000256" key="5">
    <source>
        <dbReference type="ARBA" id="ARBA00022692"/>
    </source>
</evidence>
<comment type="catalytic activity">
    <reaction evidence="11">
        <text>a very-long-chain acyl-CoA + malonyl-CoA + H(+) = a very-long-chain 3-oxoacyl-CoA + CO2 + CoA</text>
        <dbReference type="Rhea" id="RHEA:32727"/>
        <dbReference type="ChEBI" id="CHEBI:15378"/>
        <dbReference type="ChEBI" id="CHEBI:16526"/>
        <dbReference type="ChEBI" id="CHEBI:57287"/>
        <dbReference type="ChEBI" id="CHEBI:57384"/>
        <dbReference type="ChEBI" id="CHEBI:90725"/>
        <dbReference type="ChEBI" id="CHEBI:90736"/>
        <dbReference type="EC" id="2.3.1.199"/>
    </reaction>
</comment>
<evidence type="ECO:0000256" key="8">
    <source>
        <dbReference type="ARBA" id="ARBA00023098"/>
    </source>
</evidence>
<keyword evidence="6 11" id="KW-0276">Fatty acid metabolism</keyword>
<feature type="transmembrane region" description="Helical" evidence="11">
    <location>
        <begin position="173"/>
        <end position="193"/>
    </location>
</feature>
<evidence type="ECO:0000256" key="11">
    <source>
        <dbReference type="RuleBase" id="RU361115"/>
    </source>
</evidence>
<dbReference type="PANTHER" id="PTHR11157">
    <property type="entry name" value="FATTY ACID ACYL TRANSFERASE-RELATED"/>
    <property type="match status" value="1"/>
</dbReference>
<proteinExistence type="inferred from homology"/>
<dbReference type="Proteomes" id="UP001303046">
    <property type="component" value="Unassembled WGS sequence"/>
</dbReference>
<comment type="pathway">
    <text evidence="2">Lipid metabolism; fatty acid biosynthesis.</text>
</comment>
<keyword evidence="4 11" id="KW-0808">Transferase</keyword>
<keyword evidence="10 11" id="KW-0275">Fatty acid biosynthesis</keyword>
<evidence type="ECO:0000313" key="12">
    <source>
        <dbReference type="EMBL" id="KAK6749790.1"/>
    </source>
</evidence>
<dbReference type="InterPro" id="IPR002076">
    <property type="entry name" value="ELO_fam"/>
</dbReference>
<keyword evidence="13" id="KW-1185">Reference proteome</keyword>
<sequence>MFDVSYPDESAFGRPHMIMDILTNDFDYERAKAYCASIEGFSLKLAVAYIVTIFSIKYYMKDKKAYDLNLPLNIWNGILAIFSALGFWYTFPTFLDVVYNKGIMHTYMHISEVHTDKSSGYWVLLWVLSKVPELVDTIFIVLRKRPLMLMHWYHHALTGYYAIVNYHEDNAHMFWIVWMNYGIHAAMYSYYLLRSLRIRVPPQVAQIITTSQMIQFIVGMATQIHVGFLSITSKNSYAVSFRGCSIANSRKTSQERSRMQSNIAVSTTRAITTKVARSTLHMQVEVAEKGIESHTYRSRNKQLSAY</sequence>
<evidence type="ECO:0000313" key="13">
    <source>
        <dbReference type="Proteomes" id="UP001303046"/>
    </source>
</evidence>
<keyword evidence="3 11" id="KW-0444">Lipid biosynthesis</keyword>
<evidence type="ECO:0000256" key="2">
    <source>
        <dbReference type="ARBA" id="ARBA00005194"/>
    </source>
</evidence>
<organism evidence="12 13">
    <name type="scientific">Necator americanus</name>
    <name type="common">Human hookworm</name>
    <dbReference type="NCBI Taxonomy" id="51031"/>
    <lineage>
        <taxon>Eukaryota</taxon>
        <taxon>Metazoa</taxon>
        <taxon>Ecdysozoa</taxon>
        <taxon>Nematoda</taxon>
        <taxon>Chromadorea</taxon>
        <taxon>Rhabditida</taxon>
        <taxon>Rhabditina</taxon>
        <taxon>Rhabditomorpha</taxon>
        <taxon>Strongyloidea</taxon>
        <taxon>Ancylostomatidae</taxon>
        <taxon>Bunostominae</taxon>
        <taxon>Necator</taxon>
    </lineage>
</organism>
<evidence type="ECO:0000256" key="3">
    <source>
        <dbReference type="ARBA" id="ARBA00022516"/>
    </source>
</evidence>
<evidence type="ECO:0000256" key="4">
    <source>
        <dbReference type="ARBA" id="ARBA00022679"/>
    </source>
</evidence>
<comment type="caution">
    <text evidence="12">The sequence shown here is derived from an EMBL/GenBank/DDBJ whole genome shotgun (WGS) entry which is preliminary data.</text>
</comment>
<evidence type="ECO:0000256" key="10">
    <source>
        <dbReference type="ARBA" id="ARBA00023160"/>
    </source>
</evidence>
<evidence type="ECO:0000256" key="9">
    <source>
        <dbReference type="ARBA" id="ARBA00023136"/>
    </source>
</evidence>
<dbReference type="EC" id="2.3.1.199" evidence="11"/>
<evidence type="ECO:0000256" key="7">
    <source>
        <dbReference type="ARBA" id="ARBA00022989"/>
    </source>
</evidence>
<evidence type="ECO:0000256" key="6">
    <source>
        <dbReference type="ARBA" id="ARBA00022832"/>
    </source>
</evidence>
<comment type="subcellular location">
    <subcellularLocation>
        <location evidence="1">Membrane</location>
        <topology evidence="1">Multi-pass membrane protein</topology>
    </subcellularLocation>
</comment>
<keyword evidence="7 11" id="KW-1133">Transmembrane helix</keyword>
<protein>
    <recommendedName>
        <fullName evidence="11">Elongation of very long chain fatty acids protein</fullName>
        <ecNumber evidence="11">2.3.1.199</ecNumber>
    </recommendedName>
    <alternativeName>
        <fullName evidence="11">Very-long-chain 3-oxoacyl-CoA synthase</fullName>
    </alternativeName>
</protein>
<accession>A0ABR1DIJ0</accession>
<feature type="transmembrane region" description="Helical" evidence="11">
    <location>
        <begin position="72"/>
        <end position="91"/>
    </location>
</feature>
<keyword evidence="9 11" id="KW-0472">Membrane</keyword>
<dbReference type="EMBL" id="JAVFWL010000004">
    <property type="protein sequence ID" value="KAK6749790.1"/>
    <property type="molecule type" value="Genomic_DNA"/>
</dbReference>
<gene>
    <name evidence="12" type="primary">Necator_chrIV.g15333</name>
    <name evidence="12" type="ORF">RB195_002038</name>
</gene>
<comment type="similarity">
    <text evidence="11">Belongs to the ELO family.</text>
</comment>
<reference evidence="12 13" key="1">
    <citation type="submission" date="2023-08" db="EMBL/GenBank/DDBJ databases">
        <title>A Necator americanus chromosomal reference genome.</title>
        <authorList>
            <person name="Ilik V."/>
            <person name="Petrzelkova K.J."/>
            <person name="Pardy F."/>
            <person name="Fuh T."/>
            <person name="Niatou-Singa F.S."/>
            <person name="Gouil Q."/>
            <person name="Baker L."/>
            <person name="Ritchie M.E."/>
            <person name="Jex A.R."/>
            <person name="Gazzola D."/>
            <person name="Li H."/>
            <person name="Toshio Fujiwara R."/>
            <person name="Zhan B."/>
            <person name="Aroian R.V."/>
            <person name="Pafco B."/>
            <person name="Schwarz E.M."/>
        </authorList>
    </citation>
    <scope>NUCLEOTIDE SEQUENCE [LARGE SCALE GENOMIC DNA]</scope>
    <source>
        <strain evidence="12 13">Aroian</strain>
        <tissue evidence="12">Whole animal</tissue>
    </source>
</reference>
<keyword evidence="5 11" id="KW-0812">Transmembrane</keyword>
<evidence type="ECO:0000256" key="1">
    <source>
        <dbReference type="ARBA" id="ARBA00004141"/>
    </source>
</evidence>
<name>A0ABR1DIJ0_NECAM</name>
<feature type="transmembrane region" description="Helical" evidence="11">
    <location>
        <begin position="41"/>
        <end position="60"/>
    </location>
</feature>